<feature type="domain" description="Release factor glutamine methyltransferase N-terminal" evidence="6">
    <location>
        <begin position="20"/>
        <end position="91"/>
    </location>
</feature>
<dbReference type="InterPro" id="IPR004556">
    <property type="entry name" value="HemK-like"/>
</dbReference>
<dbReference type="GO" id="GO:0008168">
    <property type="term" value="F:methyltransferase activity"/>
    <property type="evidence" value="ECO:0007669"/>
    <property type="project" value="UniProtKB-KW"/>
</dbReference>
<evidence type="ECO:0000313" key="8">
    <source>
        <dbReference type="Proteomes" id="UP001157109"/>
    </source>
</evidence>
<dbReference type="CDD" id="cd02440">
    <property type="entry name" value="AdoMet_MTases"/>
    <property type="match status" value="1"/>
</dbReference>
<dbReference type="HAMAP" id="MF_02126">
    <property type="entry name" value="RF_methyltr_PrmC"/>
    <property type="match status" value="1"/>
</dbReference>
<sequence>MTSVTSPTSPTAASATVRGAVQDVAGRLASAGVPSPRFDAVALLAHVLEVPHGEVERLVVLGAPLPDPAAAALEPLVARRVAREPLQHLTGRAAFRRLELRVGPGVFVPRPETEQVVQAVLDELTGLLESAGSAGSAGSAPVVVDLCTGSGAIPLAVKDEAPQVQVLAVELSPEALTWAETNRSHLNLDVTLMLGDATLDPRSTPELAALRPHLGAVDVVVSNPPYIPLGMVPRDPEVRDNDPELALYGGSADGLAIPMAVADQAARLLRPGGLLVMEHADVQGADLVARLTAAGPWRDVVDRLDLSGRPRYVLARRHG</sequence>
<dbReference type="SUPFAM" id="SSF53335">
    <property type="entry name" value="S-adenosyl-L-methionine-dependent methyltransferases"/>
    <property type="match status" value="1"/>
</dbReference>
<dbReference type="Pfam" id="PF17827">
    <property type="entry name" value="PrmC_N"/>
    <property type="match status" value="1"/>
</dbReference>
<reference evidence="8" key="1">
    <citation type="journal article" date="2019" name="Int. J. Syst. Evol. Microbiol.">
        <title>The Global Catalogue of Microorganisms (GCM) 10K type strain sequencing project: providing services to taxonomists for standard genome sequencing and annotation.</title>
        <authorList>
            <consortium name="The Broad Institute Genomics Platform"/>
            <consortium name="The Broad Institute Genome Sequencing Center for Infectious Disease"/>
            <person name="Wu L."/>
            <person name="Ma J."/>
        </authorList>
    </citation>
    <scope>NUCLEOTIDE SEQUENCE [LARGE SCALE GENOMIC DNA]</scope>
    <source>
        <strain evidence="8">NBRC 105830</strain>
    </source>
</reference>
<dbReference type="Pfam" id="PF13847">
    <property type="entry name" value="Methyltransf_31"/>
    <property type="match status" value="1"/>
</dbReference>
<dbReference type="NCBIfam" id="TIGR03534">
    <property type="entry name" value="RF_mod_PrmC"/>
    <property type="match status" value="1"/>
</dbReference>
<dbReference type="GO" id="GO:0032259">
    <property type="term" value="P:methylation"/>
    <property type="evidence" value="ECO:0007669"/>
    <property type="project" value="UniProtKB-KW"/>
</dbReference>
<comment type="catalytic activity">
    <reaction evidence="4">
        <text>L-glutaminyl-[peptide chain release factor] + S-adenosyl-L-methionine = N(5)-methyl-L-glutaminyl-[peptide chain release factor] + S-adenosyl-L-homocysteine + H(+)</text>
        <dbReference type="Rhea" id="RHEA:42896"/>
        <dbReference type="Rhea" id="RHEA-COMP:10271"/>
        <dbReference type="Rhea" id="RHEA-COMP:10272"/>
        <dbReference type="ChEBI" id="CHEBI:15378"/>
        <dbReference type="ChEBI" id="CHEBI:30011"/>
        <dbReference type="ChEBI" id="CHEBI:57856"/>
        <dbReference type="ChEBI" id="CHEBI:59789"/>
        <dbReference type="ChEBI" id="CHEBI:61891"/>
        <dbReference type="EC" id="2.1.1.297"/>
    </reaction>
</comment>
<dbReference type="PANTHER" id="PTHR18895">
    <property type="entry name" value="HEMK METHYLTRANSFERASE"/>
    <property type="match status" value="1"/>
</dbReference>
<name>A0ABQ6HPL2_9MICO</name>
<dbReference type="InterPro" id="IPR002052">
    <property type="entry name" value="DNA_methylase_N6_adenine_CS"/>
</dbReference>
<comment type="caution">
    <text evidence="7">The sequence shown here is derived from an EMBL/GenBank/DDBJ whole genome shotgun (WGS) entry which is preliminary data.</text>
</comment>
<dbReference type="InterPro" id="IPR050320">
    <property type="entry name" value="N5-glutamine_MTase"/>
</dbReference>
<dbReference type="InterPro" id="IPR025714">
    <property type="entry name" value="Methyltranfer_dom"/>
</dbReference>
<dbReference type="PROSITE" id="PS00092">
    <property type="entry name" value="N6_MTASE"/>
    <property type="match status" value="1"/>
</dbReference>
<keyword evidence="2 4" id="KW-0808">Transferase</keyword>
<dbReference type="Gene3D" id="3.40.50.150">
    <property type="entry name" value="Vaccinia Virus protein VP39"/>
    <property type="match status" value="1"/>
</dbReference>
<evidence type="ECO:0000256" key="2">
    <source>
        <dbReference type="ARBA" id="ARBA00022679"/>
    </source>
</evidence>
<accession>A0ABQ6HPL2</accession>
<dbReference type="Gene3D" id="1.10.8.10">
    <property type="entry name" value="DNA helicase RuvA subunit, C-terminal domain"/>
    <property type="match status" value="1"/>
</dbReference>
<organism evidence="7 8">
    <name type="scientific">Arsenicicoccus piscis</name>
    <dbReference type="NCBI Taxonomy" id="673954"/>
    <lineage>
        <taxon>Bacteria</taxon>
        <taxon>Bacillati</taxon>
        <taxon>Actinomycetota</taxon>
        <taxon>Actinomycetes</taxon>
        <taxon>Micrococcales</taxon>
        <taxon>Intrasporangiaceae</taxon>
        <taxon>Arsenicicoccus</taxon>
    </lineage>
</organism>
<dbReference type="InterPro" id="IPR029063">
    <property type="entry name" value="SAM-dependent_MTases_sf"/>
</dbReference>
<gene>
    <name evidence="4 7" type="primary">prmC</name>
    <name evidence="7" type="ORF">GCM10025862_23130</name>
</gene>
<comment type="caution">
    <text evidence="4">Lacks conserved residue(s) required for the propagation of feature annotation.</text>
</comment>
<comment type="function">
    <text evidence="4">Methylates the class 1 translation termination release factors RF1/PrfA and RF2/PrfB on the glutamine residue of the universally conserved GGQ motif.</text>
</comment>
<feature type="binding site" evidence="4">
    <location>
        <begin position="223"/>
        <end position="226"/>
    </location>
    <ligand>
        <name>substrate</name>
    </ligand>
</feature>
<evidence type="ECO:0000256" key="4">
    <source>
        <dbReference type="HAMAP-Rule" id="MF_02126"/>
    </source>
</evidence>
<evidence type="ECO:0000259" key="5">
    <source>
        <dbReference type="Pfam" id="PF13847"/>
    </source>
</evidence>
<evidence type="ECO:0000256" key="1">
    <source>
        <dbReference type="ARBA" id="ARBA00022603"/>
    </source>
</evidence>
<keyword evidence="1 4" id="KW-0489">Methyltransferase</keyword>
<dbReference type="PANTHER" id="PTHR18895:SF74">
    <property type="entry name" value="MTRF1L RELEASE FACTOR GLUTAMINE METHYLTRANSFERASE"/>
    <property type="match status" value="1"/>
</dbReference>
<evidence type="ECO:0000256" key="3">
    <source>
        <dbReference type="ARBA" id="ARBA00022691"/>
    </source>
</evidence>
<dbReference type="EC" id="2.1.1.297" evidence="4"/>
<feature type="binding site" evidence="4">
    <location>
        <position position="170"/>
    </location>
    <ligand>
        <name>S-adenosyl-L-methionine</name>
        <dbReference type="ChEBI" id="CHEBI:59789"/>
    </ligand>
</feature>
<evidence type="ECO:0000259" key="6">
    <source>
        <dbReference type="Pfam" id="PF17827"/>
    </source>
</evidence>
<keyword evidence="8" id="KW-1185">Reference proteome</keyword>
<dbReference type="InterPro" id="IPR040758">
    <property type="entry name" value="PrmC_N"/>
</dbReference>
<proteinExistence type="inferred from homology"/>
<feature type="binding site" evidence="4">
    <location>
        <position position="223"/>
    </location>
    <ligand>
        <name>S-adenosyl-L-methionine</name>
        <dbReference type="ChEBI" id="CHEBI:59789"/>
    </ligand>
</feature>
<comment type="similarity">
    <text evidence="4">Belongs to the protein N5-glutamine methyltransferase family. PrmC subfamily.</text>
</comment>
<feature type="domain" description="Methyltransferase" evidence="5">
    <location>
        <begin position="142"/>
        <end position="283"/>
    </location>
</feature>
<protein>
    <recommendedName>
        <fullName evidence="4">Release factor glutamine methyltransferase</fullName>
        <shortName evidence="4">RF MTase</shortName>
        <ecNumber evidence="4">2.1.1.297</ecNumber>
    </recommendedName>
    <alternativeName>
        <fullName evidence="4">N5-glutamine methyltransferase PrmC</fullName>
    </alternativeName>
    <alternativeName>
        <fullName evidence="4">Protein-(glutamine-N5) MTase PrmC</fullName>
    </alternativeName>
    <alternativeName>
        <fullName evidence="4">Protein-glutamine N-methyltransferase PrmC</fullName>
    </alternativeName>
</protein>
<dbReference type="NCBIfam" id="TIGR00536">
    <property type="entry name" value="hemK_fam"/>
    <property type="match status" value="1"/>
</dbReference>
<evidence type="ECO:0000313" key="7">
    <source>
        <dbReference type="EMBL" id="GMA20292.1"/>
    </source>
</evidence>
<dbReference type="InterPro" id="IPR019874">
    <property type="entry name" value="RF_methyltr_PrmC"/>
</dbReference>
<keyword evidence="3 4" id="KW-0949">S-adenosyl-L-methionine</keyword>
<dbReference type="EMBL" id="BSUJ01000001">
    <property type="protein sequence ID" value="GMA20292.1"/>
    <property type="molecule type" value="Genomic_DNA"/>
</dbReference>
<dbReference type="Proteomes" id="UP001157109">
    <property type="component" value="Unassembled WGS sequence"/>
</dbReference>